<dbReference type="GO" id="GO:0140662">
    <property type="term" value="F:ATP-dependent protein folding chaperone"/>
    <property type="evidence" value="ECO:0007669"/>
    <property type="project" value="InterPro"/>
</dbReference>
<sequence length="540" mass="60760">MSEPNDFAIGIDLGTTNTVFAVYRHNNAEVLQNSEGDRLTKSCVMYTAGGVLVGNIAFERKNSSSDDVILLSKRYMGRSPKDDEVEIDNLHLPWQQPINENGKLKFPVKERGNRRNFSPEEVASEILRKVRFDAEKALGVKRITKAVISVPAYFNAKRIQATKDAAVIAGFEVLQIVHEPIAAAIAYGQKEKLIPGSKILVYDLGGGTFDATVIEVKKKMSFKVLAVAGDSHLGGENFNHRITNKLVLELNRRDRVKLDMARDEFKSDRLFLRDAVEEAKRTLTAQREKQLSFQIGSHVYDEKLSRAKFENFCVDLFKQTIDIMSNAIKKAKLTKNQIDRVVIVGGSTRIPKIRAMLKEFFPEKTKHDYSVNVDEAVAMGCAILAAKRNGNQVLRDLTLVDINPFTFGVRVEEKNDAEAFVTKLIEKGSAIPSPAVKQQFFTYDESQTEVVIPIYQIEDMAEQDQKKEVKITEFTIKCKRGPKEQPKVEVSFELNENRLLTVTAVDLNDPNNTKTIKINTSTPNMTDKEIEARKNDAIPM</sequence>
<dbReference type="Proteomes" id="UP000011014">
    <property type="component" value="Unassembled WGS sequence"/>
</dbReference>
<dbReference type="EMBL" id="FN654787">
    <property type="protein sequence ID" value="CBY36494.1"/>
    <property type="molecule type" value="Genomic_DNA"/>
</dbReference>
<dbReference type="CDD" id="cd24028">
    <property type="entry name" value="ASKHA_NBD_HSP70_HSPA1-like"/>
    <property type="match status" value="1"/>
</dbReference>
<comment type="similarity">
    <text evidence="1 4">Belongs to the heat shock protein 70 family.</text>
</comment>
<protein>
    <submittedName>
        <fullName evidence="5">Uncharacterized protein</fullName>
    </submittedName>
</protein>
<proteinExistence type="inferred from homology"/>
<name>E4YLY3_OIKDI</name>
<feature type="non-terminal residue" evidence="5">
    <location>
        <position position="540"/>
    </location>
</feature>
<dbReference type="GO" id="GO:0005524">
    <property type="term" value="F:ATP binding"/>
    <property type="evidence" value="ECO:0007669"/>
    <property type="project" value="UniProtKB-KW"/>
</dbReference>
<dbReference type="Gene3D" id="3.30.30.30">
    <property type="match status" value="1"/>
</dbReference>
<keyword evidence="2 4" id="KW-0547">Nucleotide-binding</keyword>
<organism evidence="5">
    <name type="scientific">Oikopleura dioica</name>
    <name type="common">Tunicate</name>
    <dbReference type="NCBI Taxonomy" id="34765"/>
    <lineage>
        <taxon>Eukaryota</taxon>
        <taxon>Metazoa</taxon>
        <taxon>Chordata</taxon>
        <taxon>Tunicata</taxon>
        <taxon>Appendicularia</taxon>
        <taxon>Copelata</taxon>
        <taxon>Oikopleuridae</taxon>
        <taxon>Oikopleura</taxon>
    </lineage>
</organism>
<dbReference type="SUPFAM" id="SSF100920">
    <property type="entry name" value="Heat shock protein 70kD (HSP70), peptide-binding domain"/>
    <property type="match status" value="1"/>
</dbReference>
<evidence type="ECO:0000256" key="3">
    <source>
        <dbReference type="ARBA" id="ARBA00022840"/>
    </source>
</evidence>
<dbReference type="Gene3D" id="3.30.420.40">
    <property type="match status" value="2"/>
</dbReference>
<evidence type="ECO:0000313" key="5">
    <source>
        <dbReference type="EMBL" id="CBY36494.1"/>
    </source>
</evidence>
<dbReference type="Gene3D" id="3.90.640.10">
    <property type="entry name" value="Actin, Chain A, domain 4"/>
    <property type="match status" value="1"/>
</dbReference>
<dbReference type="Gene3D" id="2.60.34.10">
    <property type="entry name" value="Substrate Binding Domain Of DNAk, Chain A, domain 1"/>
    <property type="match status" value="1"/>
</dbReference>
<dbReference type="InterPro" id="IPR018181">
    <property type="entry name" value="Heat_shock_70_CS"/>
</dbReference>
<gene>
    <name evidence="5" type="ORF">GSOID_T00029503001</name>
</gene>
<reference evidence="5" key="1">
    <citation type="journal article" date="2010" name="Science">
        <title>Plasticity of animal genome architecture unmasked by rapid evolution of a pelagic tunicate.</title>
        <authorList>
            <person name="Denoeud F."/>
            <person name="Henriet S."/>
            <person name="Mungpakdee S."/>
            <person name="Aury J.M."/>
            <person name="Da Silva C."/>
            <person name="Brinkmann H."/>
            <person name="Mikhaleva J."/>
            <person name="Olsen L.C."/>
            <person name="Jubin C."/>
            <person name="Canestro C."/>
            <person name="Bouquet J.M."/>
            <person name="Danks G."/>
            <person name="Poulain J."/>
            <person name="Campsteijn C."/>
            <person name="Adamski M."/>
            <person name="Cross I."/>
            <person name="Yadetie F."/>
            <person name="Muffato M."/>
            <person name="Louis A."/>
            <person name="Butcher S."/>
            <person name="Tsagkogeorga G."/>
            <person name="Konrad A."/>
            <person name="Singh S."/>
            <person name="Jensen M.F."/>
            <person name="Cong E.H."/>
            <person name="Eikeseth-Otteraa H."/>
            <person name="Noel B."/>
            <person name="Anthouard V."/>
            <person name="Porcel B.M."/>
            <person name="Kachouri-Lafond R."/>
            <person name="Nishino A."/>
            <person name="Ugolini M."/>
            <person name="Chourrout P."/>
            <person name="Nishida H."/>
            <person name="Aasland R."/>
            <person name="Huzurbazar S."/>
            <person name="Westhof E."/>
            <person name="Delsuc F."/>
            <person name="Lehrach H."/>
            <person name="Reinhardt R."/>
            <person name="Weissenbach J."/>
            <person name="Roy S.W."/>
            <person name="Artiguenave F."/>
            <person name="Postlethwait J.H."/>
            <person name="Manak J.R."/>
            <person name="Thompson E.M."/>
            <person name="Jaillon O."/>
            <person name="Du Pasquier L."/>
            <person name="Boudinot P."/>
            <person name="Liberles D.A."/>
            <person name="Volff J.N."/>
            <person name="Philippe H."/>
            <person name="Lenhard B."/>
            <person name="Roest Crollius H."/>
            <person name="Wincker P."/>
            <person name="Chourrout D."/>
        </authorList>
    </citation>
    <scope>NUCLEOTIDE SEQUENCE [LARGE SCALE GENOMIC DNA]</scope>
</reference>
<dbReference type="SUPFAM" id="SSF53067">
    <property type="entry name" value="Actin-like ATPase domain"/>
    <property type="match status" value="2"/>
</dbReference>
<evidence type="ECO:0000256" key="4">
    <source>
        <dbReference type="RuleBase" id="RU003322"/>
    </source>
</evidence>
<dbReference type="InterPro" id="IPR013126">
    <property type="entry name" value="Hsp_70_fam"/>
</dbReference>
<keyword evidence="3 4" id="KW-0067">ATP-binding</keyword>
<dbReference type="PRINTS" id="PR00301">
    <property type="entry name" value="HEATSHOCK70"/>
</dbReference>
<evidence type="ECO:0000256" key="2">
    <source>
        <dbReference type="ARBA" id="ARBA00022741"/>
    </source>
</evidence>
<dbReference type="PROSITE" id="PS00329">
    <property type="entry name" value="HSP70_2"/>
    <property type="match status" value="1"/>
</dbReference>
<dbReference type="InterPro" id="IPR029047">
    <property type="entry name" value="HSP70_peptide-bd_sf"/>
</dbReference>
<dbReference type="InterPro" id="IPR043129">
    <property type="entry name" value="ATPase_NBD"/>
</dbReference>
<dbReference type="Pfam" id="PF00012">
    <property type="entry name" value="HSP70"/>
    <property type="match status" value="1"/>
</dbReference>
<dbReference type="PROSITE" id="PS01036">
    <property type="entry name" value="HSP70_3"/>
    <property type="match status" value="1"/>
</dbReference>
<dbReference type="AlphaFoldDB" id="E4YLY3"/>
<dbReference type="PANTHER" id="PTHR19375">
    <property type="entry name" value="HEAT SHOCK PROTEIN 70KDA"/>
    <property type="match status" value="1"/>
</dbReference>
<accession>E4YLY3</accession>
<evidence type="ECO:0000256" key="1">
    <source>
        <dbReference type="ARBA" id="ARBA00007381"/>
    </source>
</evidence>